<dbReference type="Proteomes" id="UP001431784">
    <property type="component" value="Unassembled WGS sequence"/>
</dbReference>
<keyword evidence="2" id="KW-0808">Transferase</keyword>
<accession>A0ABT5T435</accession>
<gene>
    <name evidence="2" type="ORF">PUT78_02090</name>
</gene>
<dbReference type="SUPFAM" id="SSF53795">
    <property type="entry name" value="PEP carboxykinase-like"/>
    <property type="match status" value="1"/>
</dbReference>
<evidence type="ECO:0000313" key="2">
    <source>
        <dbReference type="EMBL" id="MDD7969878.1"/>
    </source>
</evidence>
<reference evidence="2" key="1">
    <citation type="submission" date="2023-02" db="EMBL/GenBank/DDBJ databases">
        <title>Description of Roseinatronobacter alkalisoli sp. nov., an alkaliphilic bacerium isolated from soda soil.</title>
        <authorList>
            <person name="Wei W."/>
        </authorList>
    </citation>
    <scope>NUCLEOTIDE SEQUENCE</scope>
    <source>
        <strain evidence="2">HJB301</strain>
    </source>
</reference>
<dbReference type="InterPro" id="IPR011104">
    <property type="entry name" value="Hpr_kin/Pase_C"/>
</dbReference>
<organism evidence="2 3">
    <name type="scientific">Roseinatronobacter alkalisoli</name>
    <dbReference type="NCBI Taxonomy" id="3028235"/>
    <lineage>
        <taxon>Bacteria</taxon>
        <taxon>Pseudomonadati</taxon>
        <taxon>Pseudomonadota</taxon>
        <taxon>Alphaproteobacteria</taxon>
        <taxon>Rhodobacterales</taxon>
        <taxon>Paracoccaceae</taxon>
        <taxon>Roseinatronobacter</taxon>
    </lineage>
</organism>
<name>A0ABT5T435_9RHOB</name>
<keyword evidence="2" id="KW-0418">Kinase</keyword>
<dbReference type="RefSeq" id="WP_274350392.1">
    <property type="nucleotide sequence ID" value="NZ_JAQZSM010000001.1"/>
</dbReference>
<dbReference type="Pfam" id="PF07475">
    <property type="entry name" value="Hpr_kinase_C"/>
    <property type="match status" value="1"/>
</dbReference>
<evidence type="ECO:0000313" key="3">
    <source>
        <dbReference type="Proteomes" id="UP001431784"/>
    </source>
</evidence>
<dbReference type="Gene3D" id="3.40.50.300">
    <property type="entry name" value="P-loop containing nucleotide triphosphate hydrolases"/>
    <property type="match status" value="1"/>
</dbReference>
<keyword evidence="3" id="KW-1185">Reference proteome</keyword>
<evidence type="ECO:0000259" key="1">
    <source>
        <dbReference type="Pfam" id="PF07475"/>
    </source>
</evidence>
<sequence>MAFETADGWHAIALNGRSGAGKSELALELMASGARLVADDQTRIIRDGALLLADAPAPIRGMIEMRGMGLIRAAPLSMVRLSLMVNLDVTETARLPEYHQTSVLGVDVPTLYKVGSRAFPAALRQYVLTQSWLDRDEPG</sequence>
<feature type="domain" description="HPr kinase/phosphorylase C-terminal" evidence="1">
    <location>
        <begin position="12"/>
        <end position="73"/>
    </location>
</feature>
<protein>
    <submittedName>
        <fullName evidence="2">Serine kinase</fullName>
    </submittedName>
</protein>
<dbReference type="InterPro" id="IPR027417">
    <property type="entry name" value="P-loop_NTPase"/>
</dbReference>
<comment type="caution">
    <text evidence="2">The sequence shown here is derived from an EMBL/GenBank/DDBJ whole genome shotgun (WGS) entry which is preliminary data.</text>
</comment>
<dbReference type="EMBL" id="JAQZSM010000001">
    <property type="protein sequence ID" value="MDD7969878.1"/>
    <property type="molecule type" value="Genomic_DNA"/>
</dbReference>
<proteinExistence type="predicted"/>
<dbReference type="GO" id="GO:0016301">
    <property type="term" value="F:kinase activity"/>
    <property type="evidence" value="ECO:0007669"/>
    <property type="project" value="UniProtKB-KW"/>
</dbReference>